<keyword evidence="7" id="KW-1185">Reference proteome</keyword>
<feature type="domain" description="HAMP" evidence="5">
    <location>
        <begin position="430"/>
        <end position="482"/>
    </location>
</feature>
<protein>
    <submittedName>
        <fullName evidence="6">Adenylate/guanylate cyclase with integral membrane sensor</fullName>
    </submittedName>
</protein>
<dbReference type="RefSeq" id="WP_012725270.1">
    <property type="nucleotide sequence ID" value="NC_012669.1"/>
</dbReference>
<dbReference type="AlphaFoldDB" id="C5BVQ0"/>
<dbReference type="SMART" id="SM00304">
    <property type="entry name" value="HAMP"/>
    <property type="match status" value="1"/>
</dbReference>
<keyword evidence="1 3" id="KW-0812">Transmembrane</keyword>
<dbReference type="OrthoDB" id="9806704at2"/>
<dbReference type="PROSITE" id="PS50125">
    <property type="entry name" value="GUANYLATE_CYCLASE_2"/>
    <property type="match status" value="1"/>
</dbReference>
<dbReference type="SUPFAM" id="SSF55073">
    <property type="entry name" value="Nucleotide cyclase"/>
    <property type="match status" value="1"/>
</dbReference>
<dbReference type="GO" id="GO:0035556">
    <property type="term" value="P:intracellular signal transduction"/>
    <property type="evidence" value="ECO:0007669"/>
    <property type="project" value="InterPro"/>
</dbReference>
<dbReference type="STRING" id="471853.Bcav_0225"/>
<dbReference type="Pfam" id="PF00672">
    <property type="entry name" value="HAMP"/>
    <property type="match status" value="1"/>
</dbReference>
<dbReference type="CDD" id="cd18774">
    <property type="entry name" value="PDC2_HK_sensor"/>
    <property type="match status" value="1"/>
</dbReference>
<dbReference type="Gene3D" id="6.10.340.10">
    <property type="match status" value="1"/>
</dbReference>
<organism evidence="6 7">
    <name type="scientific">Beutenbergia cavernae (strain ATCC BAA-8 / DSM 12333 / CCUG 43141 / JCM 11478 / NBRC 16432 / NCIMB 13614 / HKI 0122)</name>
    <dbReference type="NCBI Taxonomy" id="471853"/>
    <lineage>
        <taxon>Bacteria</taxon>
        <taxon>Bacillati</taxon>
        <taxon>Actinomycetota</taxon>
        <taxon>Actinomycetes</taxon>
        <taxon>Micrococcales</taxon>
        <taxon>Beutenbergiaceae</taxon>
        <taxon>Beutenbergia</taxon>
    </lineage>
</organism>
<dbReference type="InterPro" id="IPR003660">
    <property type="entry name" value="HAMP_dom"/>
</dbReference>
<feature type="transmembrane region" description="Helical" evidence="3">
    <location>
        <begin position="9"/>
        <end position="29"/>
    </location>
</feature>
<dbReference type="PROSITE" id="PS50885">
    <property type="entry name" value="HAMP"/>
    <property type="match status" value="1"/>
</dbReference>
<sequence length="695" mass="75457">MRIEIQSKLLVMLLAMALVTALVVGWIGYRSGTQALEQAAYQQVTQVRESRAREVASYFTGLERAVVLNSRTAENSMQAFEAGWRDLAGAQVSADQRAQVEAVYSDVLLPQLAENAGQEFTVESFLPTSDAAWYLQAHYTDPALDYDATLAVDDAGDGSVWSAAHARYHDTLREIVTQNEFEDLLLIDPDGNVVYSAYKGVDLGTNVLSGPYAGGSLEDTFRETVTSNGQDYVGLADFEPYQPLADSPTQFVMSPIQDDGLTVGVLAIQASTDRLNEVLTSGGQWQQAGFGETGETYLVGPDGTLRSTSRLLVENPEEYVDRVVAAGTPRDVAETVVRLGNPILRQSVQSPAIERALDGETGIVRTTGYRDTDVIVAYTPVDAPGLNWVIAAAVDPSEVFAPVQDFQRQLVLSIAGMLLLAAVASLLLAQVFVRPIRSLVSGVRAVSAGDLDAQVRVRTNDEVGDLAEAFNEMATSLRTKQELLEAEQAEKDRILLSLMPPAVAEQVKGGEETIAQDFQDVSVVFADLVGFAGFTSGMDSHAALEHLNELVRAFDEAAERTGVEKVRSLRNGFLASCGLVIPRVDHARRIVQFTSELTEVVAAFNARHGSDLSLRAGINVGTVTSGIVGRASVVYDLWGEAVDLAYRVHAEEPEPGIYVTDRIYDAVRDQYEFTEAGVVRSSDGEHPVWRLDERR</sequence>
<dbReference type="KEGG" id="bcv:Bcav_0225"/>
<dbReference type="PANTHER" id="PTHR45655:SF13">
    <property type="entry name" value="SOLUBLE GUANYLATE CYCLASE GCY-32-RELATED"/>
    <property type="match status" value="1"/>
</dbReference>
<dbReference type="SUPFAM" id="SSF158472">
    <property type="entry name" value="HAMP domain-like"/>
    <property type="match status" value="1"/>
</dbReference>
<keyword evidence="3" id="KW-0472">Membrane</keyword>
<feature type="transmembrane region" description="Helical" evidence="3">
    <location>
        <begin position="410"/>
        <end position="433"/>
    </location>
</feature>
<dbReference type="SMART" id="SM00044">
    <property type="entry name" value="CYCc"/>
    <property type="match status" value="1"/>
</dbReference>
<dbReference type="EMBL" id="CP001618">
    <property type="protein sequence ID" value="ACQ78490.1"/>
    <property type="molecule type" value="Genomic_DNA"/>
</dbReference>
<evidence type="ECO:0000259" key="4">
    <source>
        <dbReference type="PROSITE" id="PS50125"/>
    </source>
</evidence>
<dbReference type="HOGENOM" id="CLU_015967_0_0_11"/>
<evidence type="ECO:0000256" key="2">
    <source>
        <dbReference type="ARBA" id="ARBA00022989"/>
    </source>
</evidence>
<dbReference type="GO" id="GO:0009190">
    <property type="term" value="P:cyclic nucleotide biosynthetic process"/>
    <property type="evidence" value="ECO:0007669"/>
    <property type="project" value="InterPro"/>
</dbReference>
<evidence type="ECO:0000259" key="5">
    <source>
        <dbReference type="PROSITE" id="PS50885"/>
    </source>
</evidence>
<keyword evidence="2 3" id="KW-1133">Transmembrane helix</keyword>
<dbReference type="GO" id="GO:0016020">
    <property type="term" value="C:membrane"/>
    <property type="evidence" value="ECO:0007669"/>
    <property type="project" value="InterPro"/>
</dbReference>
<dbReference type="GO" id="GO:0004016">
    <property type="term" value="F:adenylate cyclase activity"/>
    <property type="evidence" value="ECO:0007669"/>
    <property type="project" value="UniProtKB-ARBA"/>
</dbReference>
<dbReference type="Proteomes" id="UP000007962">
    <property type="component" value="Chromosome"/>
</dbReference>
<feature type="domain" description="Guanylate cyclase" evidence="4">
    <location>
        <begin position="522"/>
        <end position="649"/>
    </location>
</feature>
<dbReference type="PANTHER" id="PTHR45655">
    <property type="entry name" value="GUANYLATE CYCLASE SOLUBLE SUBUNIT BETA-2"/>
    <property type="match status" value="1"/>
</dbReference>
<dbReference type="eggNOG" id="COG5000">
    <property type="taxonomic scope" value="Bacteria"/>
</dbReference>
<name>C5BVQ0_BEUC1</name>
<dbReference type="InterPro" id="IPR029787">
    <property type="entry name" value="Nucleotide_cyclase"/>
</dbReference>
<dbReference type="CDD" id="cd06225">
    <property type="entry name" value="HAMP"/>
    <property type="match status" value="1"/>
</dbReference>
<gene>
    <name evidence="6" type="ordered locus">Bcav_0225</name>
</gene>
<dbReference type="CDD" id="cd07302">
    <property type="entry name" value="CHD"/>
    <property type="match status" value="1"/>
</dbReference>
<evidence type="ECO:0000313" key="7">
    <source>
        <dbReference type="Proteomes" id="UP000007962"/>
    </source>
</evidence>
<proteinExistence type="predicted"/>
<dbReference type="Gene3D" id="3.30.70.1230">
    <property type="entry name" value="Nucleotide cyclase"/>
    <property type="match status" value="1"/>
</dbReference>
<dbReference type="Gene3D" id="3.30.450.20">
    <property type="entry name" value="PAS domain"/>
    <property type="match status" value="1"/>
</dbReference>
<evidence type="ECO:0000313" key="6">
    <source>
        <dbReference type="EMBL" id="ACQ78490.1"/>
    </source>
</evidence>
<dbReference type="InterPro" id="IPR001054">
    <property type="entry name" value="A/G_cyclase"/>
</dbReference>
<reference evidence="6 7" key="1">
    <citation type="journal article" date="2009" name="Stand. Genomic Sci.">
        <title>Complete genome sequence of Beutenbergia cavernae type strain (HKI 0122).</title>
        <authorList>
            <person name="Land M."/>
            <person name="Pukall R."/>
            <person name="Abt B."/>
            <person name="Goker M."/>
            <person name="Rohde M."/>
            <person name="Glavina Del Rio T."/>
            <person name="Tice H."/>
            <person name="Copeland A."/>
            <person name="Cheng J.F."/>
            <person name="Lucas S."/>
            <person name="Chen F."/>
            <person name="Nolan M."/>
            <person name="Bruce D."/>
            <person name="Goodwin L."/>
            <person name="Pitluck S."/>
            <person name="Ivanova N."/>
            <person name="Mavromatis K."/>
            <person name="Ovchinnikova G."/>
            <person name="Pati A."/>
            <person name="Chen A."/>
            <person name="Palaniappan K."/>
            <person name="Hauser L."/>
            <person name="Chang Y.J."/>
            <person name="Jefferies C.C."/>
            <person name="Saunders E."/>
            <person name="Brettin T."/>
            <person name="Detter J.C."/>
            <person name="Han C."/>
            <person name="Chain P."/>
            <person name="Bristow J."/>
            <person name="Eisen J.A."/>
            <person name="Markowitz V."/>
            <person name="Hugenholtz P."/>
            <person name="Kyrpides N.C."/>
            <person name="Klenk H.P."/>
            <person name="Lapidus A."/>
        </authorList>
    </citation>
    <scope>NUCLEOTIDE SEQUENCE [LARGE SCALE GENOMIC DNA]</scope>
    <source>
        <strain evidence="7">ATCC BAA-8 / DSM 12333 / NBRC 16432</strain>
    </source>
</reference>
<accession>C5BVQ0</accession>
<evidence type="ECO:0000256" key="3">
    <source>
        <dbReference type="SAM" id="Phobius"/>
    </source>
</evidence>
<dbReference type="Pfam" id="PF00211">
    <property type="entry name" value="Guanylate_cyc"/>
    <property type="match status" value="1"/>
</dbReference>
<evidence type="ECO:0000256" key="1">
    <source>
        <dbReference type="ARBA" id="ARBA00022692"/>
    </source>
</evidence>
<dbReference type="eggNOG" id="COG2114">
    <property type="taxonomic scope" value="Bacteria"/>
</dbReference>